<keyword evidence="5 12" id="KW-0808">Transferase</keyword>
<dbReference type="CDD" id="cd00685">
    <property type="entry name" value="Trans_IPPS_HT"/>
    <property type="match status" value="1"/>
</dbReference>
<name>A0A3G2R7A7_9FIRM</name>
<dbReference type="EMBL" id="CP033169">
    <property type="protein sequence ID" value="AYO30697.1"/>
    <property type="molecule type" value="Genomic_DNA"/>
</dbReference>
<dbReference type="GO" id="GO:0005737">
    <property type="term" value="C:cytoplasm"/>
    <property type="evidence" value="ECO:0007669"/>
    <property type="project" value="UniProtKB-ARBA"/>
</dbReference>
<dbReference type="GO" id="GO:0016114">
    <property type="term" value="P:terpenoid biosynthetic process"/>
    <property type="evidence" value="ECO:0007669"/>
    <property type="project" value="UniProtKB-ARBA"/>
</dbReference>
<comment type="similarity">
    <text evidence="2 12">Belongs to the FPP/GGPP synthase family.</text>
</comment>
<evidence type="ECO:0000256" key="8">
    <source>
        <dbReference type="ARBA" id="ARBA00023229"/>
    </source>
</evidence>
<dbReference type="GO" id="GO:0004337">
    <property type="term" value="F:(2E,6E)-farnesyl diphosphate synthase activity"/>
    <property type="evidence" value="ECO:0007669"/>
    <property type="project" value="UniProtKB-EC"/>
</dbReference>
<accession>A0A3G2R7A7</accession>
<evidence type="ECO:0000256" key="2">
    <source>
        <dbReference type="ARBA" id="ARBA00006706"/>
    </source>
</evidence>
<evidence type="ECO:0000313" key="14">
    <source>
        <dbReference type="Proteomes" id="UP000280960"/>
    </source>
</evidence>
<dbReference type="InterPro" id="IPR053378">
    <property type="entry name" value="Prenyl_diphosphate_synthase"/>
</dbReference>
<comment type="cofactor">
    <cofactor evidence="1">
        <name>Mg(2+)</name>
        <dbReference type="ChEBI" id="CHEBI:18420"/>
    </cofactor>
</comment>
<keyword evidence="6" id="KW-0479">Metal-binding</keyword>
<dbReference type="Proteomes" id="UP000280960">
    <property type="component" value="Chromosome"/>
</dbReference>
<evidence type="ECO:0000256" key="12">
    <source>
        <dbReference type="RuleBase" id="RU004466"/>
    </source>
</evidence>
<protein>
    <recommendedName>
        <fullName evidence="4">Farnesyl diphosphate synthase</fullName>
        <ecNumber evidence="3">2.5.1.10</ecNumber>
    </recommendedName>
    <alternativeName>
        <fullName evidence="10">(2E,6E)-farnesyl diphosphate synthase</fullName>
    </alternativeName>
    <alternativeName>
        <fullName evidence="9">Geranyltranstransferase</fullName>
    </alternativeName>
</protein>
<gene>
    <name evidence="13" type="ORF">D2962_08785</name>
</gene>
<keyword evidence="14" id="KW-1185">Reference proteome</keyword>
<comment type="catalytic activity">
    <reaction evidence="11">
        <text>isopentenyl diphosphate + (2E)-geranyl diphosphate = (2E,6E)-farnesyl diphosphate + diphosphate</text>
        <dbReference type="Rhea" id="RHEA:19361"/>
        <dbReference type="ChEBI" id="CHEBI:33019"/>
        <dbReference type="ChEBI" id="CHEBI:58057"/>
        <dbReference type="ChEBI" id="CHEBI:128769"/>
        <dbReference type="ChEBI" id="CHEBI:175763"/>
        <dbReference type="EC" id="2.5.1.10"/>
    </reaction>
</comment>
<evidence type="ECO:0000256" key="7">
    <source>
        <dbReference type="ARBA" id="ARBA00022842"/>
    </source>
</evidence>
<dbReference type="FunFam" id="1.10.600.10:FF:000001">
    <property type="entry name" value="Geranylgeranyl diphosphate synthase"/>
    <property type="match status" value="1"/>
</dbReference>
<evidence type="ECO:0000256" key="9">
    <source>
        <dbReference type="ARBA" id="ARBA00032380"/>
    </source>
</evidence>
<evidence type="ECO:0000256" key="3">
    <source>
        <dbReference type="ARBA" id="ARBA00012439"/>
    </source>
</evidence>
<dbReference type="InterPro" id="IPR000092">
    <property type="entry name" value="Polyprenyl_synt"/>
</dbReference>
<dbReference type="SFLD" id="SFLDG01017">
    <property type="entry name" value="Polyprenyl_Transferase_Like"/>
    <property type="match status" value="1"/>
</dbReference>
<evidence type="ECO:0000256" key="5">
    <source>
        <dbReference type="ARBA" id="ARBA00022679"/>
    </source>
</evidence>
<dbReference type="KEGG" id="bacg:D2962_08785"/>
<evidence type="ECO:0000256" key="10">
    <source>
        <dbReference type="ARBA" id="ARBA00032873"/>
    </source>
</evidence>
<dbReference type="PANTHER" id="PTHR43281">
    <property type="entry name" value="FARNESYL DIPHOSPHATE SYNTHASE"/>
    <property type="match status" value="1"/>
</dbReference>
<dbReference type="AlphaFoldDB" id="A0A3G2R7A7"/>
<evidence type="ECO:0000313" key="13">
    <source>
        <dbReference type="EMBL" id="AYO30697.1"/>
    </source>
</evidence>
<sequence length="302" mass="33638">MEVLKRLDEFEKFLNQRAKMVDAALDFYLPRENDYPGKIHQAMRYSTLAGGKRLRPVMVMESAKLFGLPFEKVLPTACGIEMIHTYSLIHDDLPVMDNDDFRRGKPTCHRVFGDAVALLAGDALLTHAFSVIARNSDIDGISPLAVIDVIKRVSKDAGSNGMVGGQTVDIESTGVSIDKETLLYIDRHKTGCMICASLWSGARLAEAPAQDLKVMDDYGEKIGLIFQIVDDILDINGDEKLLGKPTGSDVKNHKNTFPSVLGFQESLEMVEKLSQEAKDLVSRFDNNEFFIQLVDFLQSRSY</sequence>
<dbReference type="Pfam" id="PF00348">
    <property type="entry name" value="polyprenyl_synt"/>
    <property type="match status" value="1"/>
</dbReference>
<dbReference type="PANTHER" id="PTHR43281:SF1">
    <property type="entry name" value="FARNESYL DIPHOSPHATE SYNTHASE"/>
    <property type="match status" value="1"/>
</dbReference>
<keyword evidence="7" id="KW-0460">Magnesium</keyword>
<evidence type="ECO:0000256" key="6">
    <source>
        <dbReference type="ARBA" id="ARBA00022723"/>
    </source>
</evidence>
<keyword evidence="8" id="KW-0414">Isoprene biosynthesis</keyword>
<organism evidence="13 14">
    <name type="scientific">Biomaibacter acetigenes</name>
    <dbReference type="NCBI Taxonomy" id="2316383"/>
    <lineage>
        <taxon>Bacteria</taxon>
        <taxon>Bacillati</taxon>
        <taxon>Bacillota</taxon>
        <taxon>Clostridia</taxon>
        <taxon>Thermosediminibacterales</taxon>
        <taxon>Tepidanaerobacteraceae</taxon>
        <taxon>Biomaibacter</taxon>
    </lineage>
</organism>
<dbReference type="SUPFAM" id="SSF48576">
    <property type="entry name" value="Terpenoid synthases"/>
    <property type="match status" value="1"/>
</dbReference>
<dbReference type="NCBIfam" id="NF045485">
    <property type="entry name" value="FPPsyn"/>
    <property type="match status" value="1"/>
</dbReference>
<dbReference type="InterPro" id="IPR008949">
    <property type="entry name" value="Isoprenoid_synthase_dom_sf"/>
</dbReference>
<dbReference type="PROSITE" id="PS00444">
    <property type="entry name" value="POLYPRENYL_SYNTHASE_2"/>
    <property type="match status" value="1"/>
</dbReference>
<dbReference type="Gene3D" id="1.10.600.10">
    <property type="entry name" value="Farnesyl Diphosphate Synthase"/>
    <property type="match status" value="1"/>
</dbReference>
<evidence type="ECO:0000256" key="4">
    <source>
        <dbReference type="ARBA" id="ARBA00015100"/>
    </source>
</evidence>
<evidence type="ECO:0000256" key="11">
    <source>
        <dbReference type="ARBA" id="ARBA00049399"/>
    </source>
</evidence>
<dbReference type="InterPro" id="IPR033749">
    <property type="entry name" value="Polyprenyl_synt_CS"/>
</dbReference>
<dbReference type="PROSITE" id="PS00723">
    <property type="entry name" value="POLYPRENYL_SYNTHASE_1"/>
    <property type="match status" value="1"/>
</dbReference>
<dbReference type="GO" id="GO:0046872">
    <property type="term" value="F:metal ion binding"/>
    <property type="evidence" value="ECO:0007669"/>
    <property type="project" value="UniProtKB-KW"/>
</dbReference>
<proteinExistence type="inferred from homology"/>
<dbReference type="SFLD" id="SFLDS00005">
    <property type="entry name" value="Isoprenoid_Synthase_Type_I"/>
    <property type="match status" value="1"/>
</dbReference>
<evidence type="ECO:0000256" key="1">
    <source>
        <dbReference type="ARBA" id="ARBA00001946"/>
    </source>
</evidence>
<reference evidence="13 14" key="1">
    <citation type="submission" date="2018-10" db="EMBL/GenBank/DDBJ databases">
        <authorList>
            <person name="Zhang X."/>
        </authorList>
    </citation>
    <scope>NUCLEOTIDE SEQUENCE [LARGE SCALE GENOMIC DNA]</scope>
    <source>
        <strain evidence="13 14">SK-G1</strain>
    </source>
</reference>
<dbReference type="EC" id="2.5.1.10" evidence="3"/>